<dbReference type="OrthoDB" id="767251at2"/>
<dbReference type="EMBL" id="FNCG01000005">
    <property type="protein sequence ID" value="SDG84563.1"/>
    <property type="molecule type" value="Genomic_DNA"/>
</dbReference>
<protein>
    <submittedName>
        <fullName evidence="2">Thiol:disulfide interchange protein DsbD</fullName>
    </submittedName>
</protein>
<dbReference type="RefSeq" id="WP_091167161.1">
    <property type="nucleotide sequence ID" value="NZ_CP071878.2"/>
</dbReference>
<keyword evidence="3" id="KW-1185">Reference proteome</keyword>
<dbReference type="Proteomes" id="UP000199705">
    <property type="component" value="Unassembled WGS sequence"/>
</dbReference>
<dbReference type="Pfam" id="PF11412">
    <property type="entry name" value="DsbD_N"/>
    <property type="match status" value="1"/>
</dbReference>
<dbReference type="InterPro" id="IPR036929">
    <property type="entry name" value="DsbDN_sf"/>
</dbReference>
<dbReference type="InterPro" id="IPR028250">
    <property type="entry name" value="DsbDN"/>
</dbReference>
<name>A0A1G7XKI6_9SPHI</name>
<dbReference type="PANTHER" id="PTHR32234">
    <property type="entry name" value="THIOL:DISULFIDE INTERCHANGE PROTEIN DSBD"/>
    <property type="match status" value="1"/>
</dbReference>
<dbReference type="GO" id="GO:0045454">
    <property type="term" value="P:cell redox homeostasis"/>
    <property type="evidence" value="ECO:0007669"/>
    <property type="project" value="TreeGrafter"/>
</dbReference>
<dbReference type="GO" id="GO:0015035">
    <property type="term" value="F:protein-disulfide reductase activity"/>
    <property type="evidence" value="ECO:0007669"/>
    <property type="project" value="TreeGrafter"/>
</dbReference>
<dbReference type="AlphaFoldDB" id="A0A1G7XKI6"/>
<sequence length="150" mass="16625">MKKLLVLVTALIISVGAYAQIESPVRWSYAAKKVNDKEAVVFLKATIQNGWHIYSQTVKDGGPIKTSFDFTPSKLYAAVGKTTEPTPVTKYEKSFSMNVSYFEKEVVFSQKISLKSPKATAVTGKLTYMTCNDMKCLPPEDVDFTIPLGK</sequence>
<accession>A0A1G7XKI6</accession>
<proteinExistence type="predicted"/>
<evidence type="ECO:0000259" key="1">
    <source>
        <dbReference type="Pfam" id="PF11412"/>
    </source>
</evidence>
<evidence type="ECO:0000313" key="2">
    <source>
        <dbReference type="EMBL" id="SDG84563.1"/>
    </source>
</evidence>
<organism evidence="2 3">
    <name type="scientific">Mucilaginibacter gossypii</name>
    <dbReference type="NCBI Taxonomy" id="551996"/>
    <lineage>
        <taxon>Bacteria</taxon>
        <taxon>Pseudomonadati</taxon>
        <taxon>Bacteroidota</taxon>
        <taxon>Sphingobacteriia</taxon>
        <taxon>Sphingobacteriales</taxon>
        <taxon>Sphingobacteriaceae</taxon>
        <taxon>Mucilaginibacter</taxon>
    </lineage>
</organism>
<reference evidence="3" key="1">
    <citation type="submission" date="2016-10" db="EMBL/GenBank/DDBJ databases">
        <authorList>
            <person name="Varghese N."/>
            <person name="Submissions S."/>
        </authorList>
    </citation>
    <scope>NUCLEOTIDE SEQUENCE [LARGE SCALE GENOMIC DNA]</scope>
    <source>
        <strain evidence="3">Gh-67</strain>
    </source>
</reference>
<evidence type="ECO:0000313" key="3">
    <source>
        <dbReference type="Proteomes" id="UP000199705"/>
    </source>
</evidence>
<dbReference type="Gene3D" id="2.60.40.1250">
    <property type="entry name" value="Thiol:disulfide interchange protein DsbD, N-terminal domain"/>
    <property type="match status" value="1"/>
</dbReference>
<gene>
    <name evidence="2" type="ORF">SAMN05192573_10589</name>
</gene>
<dbReference type="STRING" id="551996.SAMN05192573_10589"/>
<feature type="domain" description="Thiol:disulfide interchange protein DsbD N-terminal" evidence="1">
    <location>
        <begin position="33"/>
        <end position="142"/>
    </location>
</feature>
<dbReference type="PANTHER" id="PTHR32234:SF0">
    <property type="entry name" value="THIOL:DISULFIDE INTERCHANGE PROTEIN DSBD"/>
    <property type="match status" value="1"/>
</dbReference>